<reference evidence="1" key="1">
    <citation type="submission" date="2022-11" db="EMBL/GenBank/DDBJ databases">
        <title>Chromosome-level genome of Pogonophryne albipinna.</title>
        <authorList>
            <person name="Jo E."/>
        </authorList>
    </citation>
    <scope>NUCLEOTIDE SEQUENCE</scope>
    <source>
        <strain evidence="1">SGF0006</strain>
        <tissue evidence="1">Muscle</tissue>
    </source>
</reference>
<accession>A0AAD6FGP3</accession>
<comment type="caution">
    <text evidence="1">The sequence shown here is derived from an EMBL/GenBank/DDBJ whole genome shotgun (WGS) entry which is preliminary data.</text>
</comment>
<proteinExistence type="predicted"/>
<keyword evidence="2" id="KW-1185">Reference proteome</keyword>
<sequence length="70" mass="8222">MFRETWRLAQYHTMRSMDQGQVIPAVSLSRVRHPGAAQPVKPHRDNFERCWQFISTKLCVSLPRRIKAEA</sequence>
<evidence type="ECO:0000313" key="2">
    <source>
        <dbReference type="Proteomes" id="UP001219934"/>
    </source>
</evidence>
<gene>
    <name evidence="1" type="ORF">JOQ06_006937</name>
</gene>
<dbReference type="EMBL" id="JAPTMU010000012">
    <property type="protein sequence ID" value="KAJ4934132.1"/>
    <property type="molecule type" value="Genomic_DNA"/>
</dbReference>
<dbReference type="AlphaFoldDB" id="A0AAD6FGP3"/>
<evidence type="ECO:0000313" key="1">
    <source>
        <dbReference type="EMBL" id="KAJ4934132.1"/>
    </source>
</evidence>
<organism evidence="1 2">
    <name type="scientific">Pogonophryne albipinna</name>
    <dbReference type="NCBI Taxonomy" id="1090488"/>
    <lineage>
        <taxon>Eukaryota</taxon>
        <taxon>Metazoa</taxon>
        <taxon>Chordata</taxon>
        <taxon>Craniata</taxon>
        <taxon>Vertebrata</taxon>
        <taxon>Euteleostomi</taxon>
        <taxon>Actinopterygii</taxon>
        <taxon>Neopterygii</taxon>
        <taxon>Teleostei</taxon>
        <taxon>Neoteleostei</taxon>
        <taxon>Acanthomorphata</taxon>
        <taxon>Eupercaria</taxon>
        <taxon>Perciformes</taxon>
        <taxon>Notothenioidei</taxon>
        <taxon>Pogonophryne</taxon>
    </lineage>
</organism>
<dbReference type="Proteomes" id="UP001219934">
    <property type="component" value="Unassembled WGS sequence"/>
</dbReference>
<protein>
    <submittedName>
        <fullName evidence="1">Uncharacterized protein</fullName>
    </submittedName>
</protein>
<name>A0AAD6FGP3_9TELE</name>